<dbReference type="PANTHER" id="PTHR10846">
    <property type="entry name" value="SODIUM/POTASSIUM/CALCIUM EXCHANGER"/>
    <property type="match status" value="1"/>
</dbReference>
<accession>A0A0J8GN01</accession>
<dbReference type="AlphaFoldDB" id="A0A0J8GN01"/>
<organism evidence="7 8">
    <name type="scientific">Catenovulum maritimum</name>
    <dbReference type="NCBI Taxonomy" id="1513271"/>
    <lineage>
        <taxon>Bacteria</taxon>
        <taxon>Pseudomonadati</taxon>
        <taxon>Pseudomonadota</taxon>
        <taxon>Gammaproteobacteria</taxon>
        <taxon>Alteromonadales</taxon>
        <taxon>Alteromonadaceae</taxon>
        <taxon>Catenovulum</taxon>
    </lineage>
</organism>
<evidence type="ECO:0000256" key="4">
    <source>
        <dbReference type="ARBA" id="ARBA00023136"/>
    </source>
</evidence>
<evidence type="ECO:0000313" key="8">
    <source>
        <dbReference type="Proteomes" id="UP000037600"/>
    </source>
</evidence>
<dbReference type="EMBL" id="LAZL01000030">
    <property type="protein sequence ID" value="KMT64165.1"/>
    <property type="molecule type" value="Genomic_DNA"/>
</dbReference>
<dbReference type="NCBIfam" id="TIGR00367">
    <property type="entry name" value="calcium/sodium antiporter"/>
    <property type="match status" value="1"/>
</dbReference>
<keyword evidence="4 5" id="KW-0472">Membrane</keyword>
<feature type="transmembrane region" description="Helical" evidence="5">
    <location>
        <begin position="272"/>
        <end position="292"/>
    </location>
</feature>
<dbReference type="InterPro" id="IPR004481">
    <property type="entry name" value="K/Na/Ca-exchanger"/>
</dbReference>
<evidence type="ECO:0000256" key="3">
    <source>
        <dbReference type="ARBA" id="ARBA00022989"/>
    </source>
</evidence>
<keyword evidence="2 5" id="KW-0812">Transmembrane</keyword>
<dbReference type="InterPro" id="IPR004837">
    <property type="entry name" value="NaCa_Exmemb"/>
</dbReference>
<comment type="subcellular location">
    <subcellularLocation>
        <location evidence="1">Membrane</location>
        <topology evidence="1">Multi-pass membrane protein</topology>
    </subcellularLocation>
</comment>
<evidence type="ECO:0000256" key="2">
    <source>
        <dbReference type="ARBA" id="ARBA00022692"/>
    </source>
</evidence>
<dbReference type="Gene3D" id="1.20.1420.30">
    <property type="entry name" value="NCX, central ion-binding region"/>
    <property type="match status" value="1"/>
</dbReference>
<evidence type="ECO:0000256" key="5">
    <source>
        <dbReference type="SAM" id="Phobius"/>
    </source>
</evidence>
<dbReference type="Proteomes" id="UP000037600">
    <property type="component" value="Unassembled WGS sequence"/>
</dbReference>
<dbReference type="PATRIC" id="fig|1513271.3.peg.3291"/>
<keyword evidence="8" id="KW-1185">Reference proteome</keyword>
<evidence type="ECO:0000259" key="6">
    <source>
        <dbReference type="Pfam" id="PF01699"/>
    </source>
</evidence>
<feature type="domain" description="Sodium/calcium exchanger membrane region" evidence="6">
    <location>
        <begin position="173"/>
        <end position="318"/>
    </location>
</feature>
<feature type="transmembrane region" description="Helical" evidence="5">
    <location>
        <begin position="100"/>
        <end position="120"/>
    </location>
</feature>
<dbReference type="GO" id="GO:0008273">
    <property type="term" value="F:calcium, potassium:sodium antiporter activity"/>
    <property type="evidence" value="ECO:0007669"/>
    <property type="project" value="TreeGrafter"/>
</dbReference>
<proteinExistence type="predicted"/>
<keyword evidence="3 5" id="KW-1133">Transmembrane helix</keyword>
<dbReference type="InterPro" id="IPR044880">
    <property type="entry name" value="NCX_ion-bd_dom_sf"/>
</dbReference>
<dbReference type="STRING" id="1513271.XM47_15970"/>
<feature type="transmembrane region" description="Helical" evidence="5">
    <location>
        <begin position="207"/>
        <end position="231"/>
    </location>
</feature>
<feature type="transmembrane region" description="Helical" evidence="5">
    <location>
        <begin position="298"/>
        <end position="318"/>
    </location>
</feature>
<dbReference type="GO" id="GO:0005886">
    <property type="term" value="C:plasma membrane"/>
    <property type="evidence" value="ECO:0007669"/>
    <property type="project" value="TreeGrafter"/>
</dbReference>
<comment type="caution">
    <text evidence="7">The sequence shown here is derived from an EMBL/GenBank/DDBJ whole genome shotgun (WGS) entry which is preliminary data.</text>
</comment>
<gene>
    <name evidence="7" type="ORF">XM47_15970</name>
</gene>
<dbReference type="GO" id="GO:0005262">
    <property type="term" value="F:calcium channel activity"/>
    <property type="evidence" value="ECO:0007669"/>
    <property type="project" value="TreeGrafter"/>
</dbReference>
<name>A0A0J8GN01_9ALTE</name>
<protein>
    <submittedName>
        <fullName evidence="7">Calcium/sodium:proton antiporter</fullName>
    </submittedName>
</protein>
<sequence length="319" mass="34112">MLYASTSIVLGLVLLVWSADRFVVGASSVAKCFNLPPLLIGMVIVGFGTSTPELFVSCIAAFNGDDEMAIGNALGSNIVNISLILGITALIAPITVASSIIRRELPVLLVISILLGILIWDMRLDRLDAFILLAGFFGLLAWTIKMANQQTEDPLNSEFKQELSTASSSPKIAVFWTLTGLITLIASSQLLVWGGTNMAEEFGVSKLVIGLTIVAIGTSLPELVTSVTAALKGEHDVAIGNVIGSNMFNLLAVVGLSGVVNPMVNLNQTIFWRDWLSMLFLTVVLLFMAIGIKGVRRIGRVEGAVLVSCYGLYTFLLFT</sequence>
<feature type="transmembrane region" description="Helical" evidence="5">
    <location>
        <begin position="127"/>
        <end position="144"/>
    </location>
</feature>
<reference evidence="7 8" key="1">
    <citation type="submission" date="2015-04" db="EMBL/GenBank/DDBJ databases">
        <title>Draft Genome Sequence of the Novel Agar-Digesting Marine Bacterium Q1.</title>
        <authorList>
            <person name="Li Y."/>
            <person name="Li D."/>
            <person name="Chen G."/>
            <person name="Du Z."/>
        </authorList>
    </citation>
    <scope>NUCLEOTIDE SEQUENCE [LARGE SCALE GENOMIC DNA]</scope>
    <source>
        <strain evidence="7 8">Q1</strain>
    </source>
</reference>
<feature type="transmembrane region" description="Helical" evidence="5">
    <location>
        <begin position="38"/>
        <end position="62"/>
    </location>
</feature>
<evidence type="ECO:0000313" key="7">
    <source>
        <dbReference type="EMBL" id="KMT64165.1"/>
    </source>
</evidence>
<feature type="domain" description="Sodium/calcium exchanger membrane region" evidence="6">
    <location>
        <begin position="8"/>
        <end position="144"/>
    </location>
</feature>
<feature type="transmembrane region" description="Helical" evidence="5">
    <location>
        <begin position="237"/>
        <end position="260"/>
    </location>
</feature>
<feature type="transmembrane region" description="Helical" evidence="5">
    <location>
        <begin position="74"/>
        <end position="94"/>
    </location>
</feature>
<dbReference type="OrthoDB" id="9794225at2"/>
<dbReference type="RefSeq" id="WP_048694734.1">
    <property type="nucleotide sequence ID" value="NZ_KQ130502.1"/>
</dbReference>
<dbReference type="PANTHER" id="PTHR10846:SF8">
    <property type="entry name" value="INNER MEMBRANE PROTEIN YRBG"/>
    <property type="match status" value="1"/>
</dbReference>
<evidence type="ECO:0000256" key="1">
    <source>
        <dbReference type="ARBA" id="ARBA00004141"/>
    </source>
</evidence>
<dbReference type="Pfam" id="PF01699">
    <property type="entry name" value="Na_Ca_ex"/>
    <property type="match status" value="2"/>
</dbReference>
<dbReference type="GO" id="GO:0006874">
    <property type="term" value="P:intracellular calcium ion homeostasis"/>
    <property type="evidence" value="ECO:0007669"/>
    <property type="project" value="TreeGrafter"/>
</dbReference>
<feature type="transmembrane region" description="Helical" evidence="5">
    <location>
        <begin position="173"/>
        <end position="195"/>
    </location>
</feature>